<gene>
    <name evidence="2" type="ORF">EYC98_20910</name>
</gene>
<dbReference type="RefSeq" id="WP_279247367.1">
    <property type="nucleotide sequence ID" value="NZ_SHNN01000007.1"/>
</dbReference>
<dbReference type="Proteomes" id="UP001143362">
    <property type="component" value="Unassembled WGS sequence"/>
</dbReference>
<proteinExistence type="predicted"/>
<dbReference type="EMBL" id="SHNN01000007">
    <property type="protein sequence ID" value="MCX2983328.1"/>
    <property type="molecule type" value="Genomic_DNA"/>
</dbReference>
<evidence type="ECO:0000313" key="2">
    <source>
        <dbReference type="EMBL" id="MCX2983328.1"/>
    </source>
</evidence>
<accession>A0ABT3TLX9</accession>
<keyword evidence="3" id="KW-1185">Reference proteome</keyword>
<feature type="chain" id="PRO_5047333504" evidence="1">
    <location>
        <begin position="21"/>
        <end position="202"/>
    </location>
</feature>
<name>A0ABT3TLX9_9GAMM</name>
<evidence type="ECO:0000313" key="3">
    <source>
        <dbReference type="Proteomes" id="UP001143362"/>
    </source>
</evidence>
<sequence length="202" mass="22482">MTPRHLLWLCLLGSASAAQAECECIWQGPFTRVQQHTDLVVTGQVIASQGNSIDIEHSETWRGTNYQPTIRVWLNSGELCRPEVEQFPLESSWVMALQRIDEQVPGGFNPSTPNISYGRVGDYTLSSCGGYWLSLHGEVVTGNLASGTRWEHNPKMSPVLSELVAAFVAGEIDADALKQASELDPELQRLQLDTRSFLRQQR</sequence>
<feature type="signal peptide" evidence="1">
    <location>
        <begin position="1"/>
        <end position="20"/>
    </location>
</feature>
<organism evidence="2 3">
    <name type="scientific">Candidatus Litorirhabdus singularis</name>
    <dbReference type="NCBI Taxonomy" id="2518993"/>
    <lineage>
        <taxon>Bacteria</taxon>
        <taxon>Pseudomonadati</taxon>
        <taxon>Pseudomonadota</taxon>
        <taxon>Gammaproteobacteria</taxon>
        <taxon>Cellvibrionales</taxon>
        <taxon>Halieaceae</taxon>
        <taxon>Candidatus Litorirhabdus</taxon>
    </lineage>
</organism>
<evidence type="ECO:0000256" key="1">
    <source>
        <dbReference type="SAM" id="SignalP"/>
    </source>
</evidence>
<keyword evidence="1" id="KW-0732">Signal</keyword>
<protein>
    <submittedName>
        <fullName evidence="2">Delta-aminolevulinic acid dehydratase</fullName>
    </submittedName>
</protein>
<reference evidence="2" key="1">
    <citation type="submission" date="2019-02" db="EMBL/GenBank/DDBJ databases">
        <authorList>
            <person name="Li S.-H."/>
        </authorList>
    </citation>
    <scope>NUCLEOTIDE SEQUENCE</scope>
    <source>
        <strain evidence="2">IMCC14734</strain>
    </source>
</reference>
<comment type="caution">
    <text evidence="2">The sequence shown here is derived from an EMBL/GenBank/DDBJ whole genome shotgun (WGS) entry which is preliminary data.</text>
</comment>